<organism evidence="3 4">
    <name type="scientific">Moniliophthora roreri (strain MCA 2997)</name>
    <name type="common">Cocoa frosty pod rot fungus</name>
    <name type="synonym">Crinipellis roreri</name>
    <dbReference type="NCBI Taxonomy" id="1381753"/>
    <lineage>
        <taxon>Eukaryota</taxon>
        <taxon>Fungi</taxon>
        <taxon>Dikarya</taxon>
        <taxon>Basidiomycota</taxon>
        <taxon>Agaricomycotina</taxon>
        <taxon>Agaricomycetes</taxon>
        <taxon>Agaricomycetidae</taxon>
        <taxon>Agaricales</taxon>
        <taxon>Marasmiineae</taxon>
        <taxon>Marasmiaceae</taxon>
        <taxon>Moniliophthora</taxon>
    </lineage>
</organism>
<gene>
    <name evidence="3" type="ORF">Moror_10501</name>
</gene>
<keyword evidence="2" id="KW-1133">Transmembrane helix</keyword>
<sequence length="149" mass="17318">MFNNDHDFQISHGAPDTPKPRSSWWSSCPLWIRLLLAYICAFLCGFLLSRYTNLCYPIPGLHWQPTGVQIISYATCVFLYAGYILYYTRKREEQGKVTVRPVVGFMEPLHPMTVIHDYILRTQDDVDVVVTHDDQWQGLFDGMDNKMLP</sequence>
<dbReference type="HOGENOM" id="CLU_1750157_0_0_1"/>
<dbReference type="EMBL" id="AWSO01000314">
    <property type="protein sequence ID" value="ESK91849.1"/>
    <property type="molecule type" value="Genomic_DNA"/>
</dbReference>
<evidence type="ECO:0000313" key="4">
    <source>
        <dbReference type="Proteomes" id="UP000017559"/>
    </source>
</evidence>
<feature type="transmembrane region" description="Helical" evidence="2">
    <location>
        <begin position="30"/>
        <end position="48"/>
    </location>
</feature>
<evidence type="ECO:0000313" key="3">
    <source>
        <dbReference type="EMBL" id="ESK91849.1"/>
    </source>
</evidence>
<protein>
    <submittedName>
        <fullName evidence="3">Uncharacterized protein</fullName>
    </submittedName>
</protein>
<dbReference type="AlphaFoldDB" id="V2YJH6"/>
<feature type="region of interest" description="Disordered" evidence="1">
    <location>
        <begin position="1"/>
        <end position="22"/>
    </location>
</feature>
<dbReference type="KEGG" id="mrr:Moror_10501"/>
<reference evidence="3 4" key="1">
    <citation type="journal article" date="2014" name="BMC Genomics">
        <title>Genome and secretome analysis of the hemibiotrophic fungal pathogen, Moniliophthora roreri, which causes frosty pod rot disease of cacao: mechanisms of the biotrophic and necrotrophic phases.</title>
        <authorList>
            <person name="Meinhardt L.W."/>
            <person name="Costa G.G.L."/>
            <person name="Thomazella D.P.T."/>
            <person name="Teixeira P.J.P.L."/>
            <person name="Carazzolle M.F."/>
            <person name="Schuster S.C."/>
            <person name="Carlson J.E."/>
            <person name="Guiltinan M.J."/>
            <person name="Mieczkowski P."/>
            <person name="Farmer A."/>
            <person name="Ramaraj T."/>
            <person name="Crozier J."/>
            <person name="Davis R.E."/>
            <person name="Shao J."/>
            <person name="Melnick R.L."/>
            <person name="Pereira G.A.G."/>
            <person name="Bailey B.A."/>
        </authorList>
    </citation>
    <scope>NUCLEOTIDE SEQUENCE [LARGE SCALE GENOMIC DNA]</scope>
    <source>
        <strain evidence="3 4">MCA 2997</strain>
    </source>
</reference>
<keyword evidence="4" id="KW-1185">Reference proteome</keyword>
<feature type="transmembrane region" description="Helical" evidence="2">
    <location>
        <begin position="68"/>
        <end position="86"/>
    </location>
</feature>
<accession>V2YJH6</accession>
<evidence type="ECO:0000256" key="2">
    <source>
        <dbReference type="SAM" id="Phobius"/>
    </source>
</evidence>
<keyword evidence="2" id="KW-0812">Transmembrane</keyword>
<keyword evidence="2" id="KW-0472">Membrane</keyword>
<comment type="caution">
    <text evidence="3">The sequence shown here is derived from an EMBL/GenBank/DDBJ whole genome shotgun (WGS) entry which is preliminary data.</text>
</comment>
<evidence type="ECO:0000256" key="1">
    <source>
        <dbReference type="SAM" id="MobiDB-lite"/>
    </source>
</evidence>
<dbReference type="Proteomes" id="UP000017559">
    <property type="component" value="Unassembled WGS sequence"/>
</dbReference>
<proteinExistence type="predicted"/>
<name>V2YJH6_MONRO</name>